<dbReference type="AlphaFoldDB" id="A0A7W7T3V2"/>
<name>A0A7W7T3V2_9PSEU</name>
<gene>
    <name evidence="1" type="ORF">F4559_003365</name>
</gene>
<keyword evidence="2" id="KW-1185">Reference proteome</keyword>
<dbReference type="EMBL" id="JACHJS010000001">
    <property type="protein sequence ID" value="MBB4966006.1"/>
    <property type="molecule type" value="Genomic_DNA"/>
</dbReference>
<sequence length="208" mass="22255">MNPKTITWSEAVELFERRGLPKSTWENLYEGEYVLYSGDAVVTGDFPLNSGEPQPWDLDYDIGYIVDGSLTVSGALYDFDDGAAALVVLGDLRATGFHTTCDTKLVVTGNTSADVVYGRYTDKYLVFGGDLRATVQVWWDECAPDQVDGTLAGSLVLPSYASDDDLGAAIVENAGSGTDLLVAEVLGEDGVDGEALLDRLVAGEPVLR</sequence>
<comment type="caution">
    <text evidence="1">The sequence shown here is derived from an EMBL/GenBank/DDBJ whole genome shotgun (WGS) entry which is preliminary data.</text>
</comment>
<evidence type="ECO:0000313" key="1">
    <source>
        <dbReference type="EMBL" id="MBB4966006.1"/>
    </source>
</evidence>
<organism evidence="1 2">
    <name type="scientific">Saccharothrix violaceirubra</name>
    <dbReference type="NCBI Taxonomy" id="413306"/>
    <lineage>
        <taxon>Bacteria</taxon>
        <taxon>Bacillati</taxon>
        <taxon>Actinomycetota</taxon>
        <taxon>Actinomycetes</taxon>
        <taxon>Pseudonocardiales</taxon>
        <taxon>Pseudonocardiaceae</taxon>
        <taxon>Saccharothrix</taxon>
    </lineage>
</organism>
<accession>A0A7W7T3V2</accession>
<protein>
    <submittedName>
        <fullName evidence="1">Uncharacterized protein</fullName>
    </submittedName>
</protein>
<dbReference type="Proteomes" id="UP000542674">
    <property type="component" value="Unassembled WGS sequence"/>
</dbReference>
<proteinExistence type="predicted"/>
<evidence type="ECO:0000313" key="2">
    <source>
        <dbReference type="Proteomes" id="UP000542674"/>
    </source>
</evidence>
<reference evidence="1 2" key="1">
    <citation type="submission" date="2020-08" db="EMBL/GenBank/DDBJ databases">
        <title>Sequencing the genomes of 1000 actinobacteria strains.</title>
        <authorList>
            <person name="Klenk H.-P."/>
        </authorList>
    </citation>
    <scope>NUCLEOTIDE SEQUENCE [LARGE SCALE GENOMIC DNA]</scope>
    <source>
        <strain evidence="1 2">DSM 45084</strain>
    </source>
</reference>